<dbReference type="Pfam" id="PF13340">
    <property type="entry name" value="DUF4096"/>
    <property type="match status" value="1"/>
</dbReference>
<sequence>MLPKHHMGRPQKDLRAHFNGILWIARSGARWEDLPARYGPHQTVYSCFCRWRDDGTLEHIFHKLGANAELKELNIDSTTSKVSEQASRGPRKR</sequence>
<dbReference type="InterPro" id="IPR052909">
    <property type="entry name" value="Transposase_6_like"/>
</dbReference>
<dbReference type="EMBL" id="DXHQ01000002">
    <property type="protein sequence ID" value="HIW07799.1"/>
    <property type="molecule type" value="Genomic_DNA"/>
</dbReference>
<proteinExistence type="predicted"/>
<dbReference type="AlphaFoldDB" id="A0A9D1Q849"/>
<feature type="domain" description="Insertion element IS402-like" evidence="1">
    <location>
        <begin position="3"/>
        <end position="61"/>
    </location>
</feature>
<accession>A0A9D1Q849</accession>
<gene>
    <name evidence="2" type="ORF">H9890_00135</name>
</gene>
<reference evidence="2" key="1">
    <citation type="journal article" date="2021" name="PeerJ">
        <title>Extensive microbial diversity within the chicken gut microbiome revealed by metagenomics and culture.</title>
        <authorList>
            <person name="Gilroy R."/>
            <person name="Ravi A."/>
            <person name="Getino M."/>
            <person name="Pursley I."/>
            <person name="Horton D.L."/>
            <person name="Alikhan N.F."/>
            <person name="Baker D."/>
            <person name="Gharbi K."/>
            <person name="Hall N."/>
            <person name="Watson M."/>
            <person name="Adriaenssens E.M."/>
            <person name="Foster-Nyarko E."/>
            <person name="Jarju S."/>
            <person name="Secka A."/>
            <person name="Antonio M."/>
            <person name="Oren A."/>
            <person name="Chaudhuri R.R."/>
            <person name="La Ragione R."/>
            <person name="Hildebrand F."/>
            <person name="Pallen M.J."/>
        </authorList>
    </citation>
    <scope>NUCLEOTIDE SEQUENCE</scope>
    <source>
        <strain evidence="2">ChiHcolR34-3080</strain>
    </source>
</reference>
<organism evidence="2 3">
    <name type="scientific">Candidatus Faecalibacterium intestinigallinarum</name>
    <dbReference type="NCBI Taxonomy" id="2838581"/>
    <lineage>
        <taxon>Bacteria</taxon>
        <taxon>Bacillati</taxon>
        <taxon>Bacillota</taxon>
        <taxon>Clostridia</taxon>
        <taxon>Eubacteriales</taxon>
        <taxon>Oscillospiraceae</taxon>
        <taxon>Faecalibacterium</taxon>
    </lineage>
</organism>
<protein>
    <submittedName>
        <fullName evidence="2">Transposase</fullName>
    </submittedName>
</protein>
<name>A0A9D1Q849_9FIRM</name>
<dbReference type="PANTHER" id="PTHR46637">
    <property type="entry name" value="TIS1421-TRANSPOSASE PROTEIN A"/>
    <property type="match status" value="1"/>
</dbReference>
<dbReference type="Proteomes" id="UP000823933">
    <property type="component" value="Unassembled WGS sequence"/>
</dbReference>
<evidence type="ECO:0000313" key="3">
    <source>
        <dbReference type="Proteomes" id="UP000823933"/>
    </source>
</evidence>
<dbReference type="PANTHER" id="PTHR46637:SF1">
    <property type="entry name" value="BLL5188 PROTEIN"/>
    <property type="match status" value="1"/>
</dbReference>
<evidence type="ECO:0000313" key="2">
    <source>
        <dbReference type="EMBL" id="HIW07799.1"/>
    </source>
</evidence>
<evidence type="ECO:0000259" key="1">
    <source>
        <dbReference type="Pfam" id="PF13340"/>
    </source>
</evidence>
<comment type="caution">
    <text evidence="2">The sequence shown here is derived from an EMBL/GenBank/DDBJ whole genome shotgun (WGS) entry which is preliminary data.</text>
</comment>
<reference evidence="2" key="2">
    <citation type="submission" date="2021-04" db="EMBL/GenBank/DDBJ databases">
        <authorList>
            <person name="Gilroy R."/>
        </authorList>
    </citation>
    <scope>NUCLEOTIDE SEQUENCE</scope>
    <source>
        <strain evidence="2">ChiHcolR34-3080</strain>
    </source>
</reference>
<dbReference type="InterPro" id="IPR025161">
    <property type="entry name" value="IS402-like_dom"/>
</dbReference>